<reference evidence="13" key="2">
    <citation type="submission" date="2020-08" db="EMBL/GenBank/DDBJ databases">
        <title>Draft Genome Sequence of Cumin Blight Pathogen Alternaria burnsii.</title>
        <authorList>
            <person name="Feng Z."/>
        </authorList>
    </citation>
    <scope>NUCLEOTIDE SEQUENCE</scope>
    <source>
        <strain evidence="13">CBS107.38</strain>
    </source>
</reference>
<dbReference type="Gene3D" id="1.50.40.10">
    <property type="entry name" value="Mitochondrial carrier domain"/>
    <property type="match status" value="2"/>
</dbReference>
<accession>A0A8H7BC65</accession>
<dbReference type="FunFam" id="1.50.40.10:FF:000064">
    <property type="entry name" value="Mitochondrial tricarboxylate transporter (Ctp)"/>
    <property type="match status" value="1"/>
</dbReference>
<dbReference type="InterPro" id="IPR049563">
    <property type="entry name" value="TXTP-like"/>
</dbReference>
<dbReference type="InterPro" id="IPR036397">
    <property type="entry name" value="RNaseH_sf"/>
</dbReference>
<dbReference type="Gene3D" id="3.30.710.10">
    <property type="entry name" value="Potassium Channel Kv1.1, Chain A"/>
    <property type="match status" value="1"/>
</dbReference>
<comment type="similarity">
    <text evidence="2">Belongs to the mitochondrial carrier (TC 2.A.29) family.</text>
</comment>
<keyword evidence="9 10" id="KW-0472">Membrane</keyword>
<keyword evidence="6" id="KW-0999">Mitochondrion inner membrane</keyword>
<keyword evidence="14" id="KW-1185">Reference proteome</keyword>
<evidence type="ECO:0000256" key="8">
    <source>
        <dbReference type="ARBA" id="ARBA00023128"/>
    </source>
</evidence>
<dbReference type="PROSITE" id="PS50920">
    <property type="entry name" value="SOLCAR"/>
    <property type="match status" value="3"/>
</dbReference>
<proteinExistence type="inferred from homology"/>
<keyword evidence="3" id="KW-0813">Transport</keyword>
<sequence>MAAAPTEKKKASAMRSILAGASAGAVEISITYPAEFAKTRSQLNRRLPDGKKLPWPPFGKQWYAGCTTLIIGNSLKAGIRFVAFDMYKNMLADAEGKVSGPATVIAGFGAGATESLLAVTPFESIKTQLIDDRKSANPRMRGFLHGSKIIAQEKGIRGFFQGFLPTTARQAANSAVRFSSYTSLKQLAQSYVKPGEKLGAVSTFGLGGLAGIITVYTTMPIDTVKTRMQSIEARSAYKNSFDCAAKIFRDEGLFTFWSGALPRLGRLILSGALPKSDMDSNGFRTALDAATSFLDTPLFTVSVGSEVGNTKDFSVHEGLLKDHSAFFNNALKPNRFKEGFERRISMPGDDSKVFALYVQLLYRPDLLSTEIKRNSELSEQECILLAELYVFVGKIMDESTKSILLEAFKIVSWEGPLPITAAQIIYSGTPEHDPARAIFVQSFFRYGQQQSLESILDAGHPDLFRDIAFSLSKRCHKAHDKVKVGRKTVLGKRSNAPSSLSIVSHALRQHDTVMPPVVFISTLDELASMLAALQDLPKSPPNLYIDLEGRNLCRNGTIALMTLHVPSKDKIYLVDIHTLGARAFSTPATAPLPNTALDTTETVGDPATTLKALLESSTIPKVFFDVRNDSDALFAHYGINLSCIHDLQLMELATTTRGSRQYLVGLGKVIEYNTSRLFITPTQAQFSKKTKEAGLKLFAPEHGGNYKVFEERPLSKAIKDYCVQDVVHMPQIWNLYNAKMEDGGFWQTMALEAAARRVEESHQMGYQPNGPRKRFGCWDSAQIIEAQQRWNGGQRANLCGWCLSTPLYGTRSKDASKVYDVVSYSMPYDNDNVEEPPSQLSFGVAIILYTGPPASPFTSWTLISHVENQPDIIIGANRLLADLRRGMGRVIGVCMQTGNWTTSHGRIPNVVPGVGEVELKGCEHEEDYEEDQDNIEQDNEDGKRDDESDELEDTGKGGWSPRLESITEEI</sequence>
<dbReference type="Proteomes" id="UP000596902">
    <property type="component" value="Unassembled WGS sequence"/>
</dbReference>
<dbReference type="GO" id="GO:0006843">
    <property type="term" value="P:mitochondrial citrate transmembrane transport"/>
    <property type="evidence" value="ECO:0007669"/>
    <property type="project" value="TreeGrafter"/>
</dbReference>
<evidence type="ECO:0000256" key="3">
    <source>
        <dbReference type="ARBA" id="ARBA00022448"/>
    </source>
</evidence>
<dbReference type="AlphaFoldDB" id="A0A8H7BC65"/>
<name>A0A8H7BC65_9PLEO</name>
<dbReference type="InterPro" id="IPR012337">
    <property type="entry name" value="RNaseH-like_sf"/>
</dbReference>
<dbReference type="PANTHER" id="PTHR45788:SF4">
    <property type="entry name" value="TRICARBOXYLATE TRANSPORT PROTEIN, MITOCHONDRIAL"/>
    <property type="match status" value="1"/>
</dbReference>
<dbReference type="FunFam" id="1.50.40.10:FF:000092">
    <property type="entry name" value="Mitochondrial tricarboxylate transporter"/>
    <property type="match status" value="1"/>
</dbReference>
<dbReference type="PANTHER" id="PTHR45788">
    <property type="entry name" value="SUCCINATE/FUMARATE MITOCHONDRIAL TRANSPORTER-RELATED"/>
    <property type="match status" value="1"/>
</dbReference>
<evidence type="ECO:0000313" key="13">
    <source>
        <dbReference type="EMBL" id="KAF7681390.1"/>
    </source>
</evidence>
<dbReference type="SUPFAM" id="SSF103506">
    <property type="entry name" value="Mitochondrial carrier"/>
    <property type="match status" value="1"/>
</dbReference>
<evidence type="ECO:0000256" key="7">
    <source>
        <dbReference type="ARBA" id="ARBA00022989"/>
    </source>
</evidence>
<feature type="domain" description="3'-5' exonuclease" evidence="12">
    <location>
        <begin position="518"/>
        <end position="733"/>
    </location>
</feature>
<dbReference type="GO" id="GO:0006139">
    <property type="term" value="P:nucleobase-containing compound metabolic process"/>
    <property type="evidence" value="ECO:0007669"/>
    <property type="project" value="InterPro"/>
</dbReference>
<gene>
    <name evidence="13" type="ORF">GT037_000366</name>
</gene>
<evidence type="ECO:0000256" key="10">
    <source>
        <dbReference type="PROSITE-ProRule" id="PRU00282"/>
    </source>
</evidence>
<keyword evidence="7" id="KW-1133">Transmembrane helix</keyword>
<dbReference type="InterPro" id="IPR018108">
    <property type="entry name" value="MCP_transmembrane"/>
</dbReference>
<evidence type="ECO:0000256" key="9">
    <source>
        <dbReference type="ARBA" id="ARBA00023136"/>
    </source>
</evidence>
<keyword evidence="5" id="KW-0677">Repeat</keyword>
<feature type="compositionally biased region" description="Acidic residues" evidence="11">
    <location>
        <begin position="924"/>
        <end position="939"/>
    </location>
</feature>
<comment type="caution">
    <text evidence="13">The sequence shown here is derived from an EMBL/GenBank/DDBJ whole genome shotgun (WGS) entry which is preliminary data.</text>
</comment>
<dbReference type="Gene3D" id="3.30.420.10">
    <property type="entry name" value="Ribonuclease H-like superfamily/Ribonuclease H"/>
    <property type="match status" value="1"/>
</dbReference>
<keyword evidence="4 10" id="KW-0812">Transmembrane</keyword>
<evidence type="ECO:0000256" key="1">
    <source>
        <dbReference type="ARBA" id="ARBA00004448"/>
    </source>
</evidence>
<reference evidence="13" key="1">
    <citation type="submission" date="2020-01" db="EMBL/GenBank/DDBJ databases">
        <authorList>
            <person name="Feng Z.H.Z."/>
        </authorList>
    </citation>
    <scope>NUCLEOTIDE SEQUENCE</scope>
    <source>
        <strain evidence="13">CBS107.38</strain>
    </source>
</reference>
<evidence type="ECO:0000256" key="4">
    <source>
        <dbReference type="ARBA" id="ARBA00022692"/>
    </source>
</evidence>
<evidence type="ECO:0000256" key="2">
    <source>
        <dbReference type="ARBA" id="ARBA00006375"/>
    </source>
</evidence>
<dbReference type="Pfam" id="PF01612">
    <property type="entry name" value="DNA_pol_A_exo1"/>
    <property type="match status" value="1"/>
</dbReference>
<evidence type="ECO:0000256" key="5">
    <source>
        <dbReference type="ARBA" id="ARBA00022737"/>
    </source>
</evidence>
<dbReference type="SUPFAM" id="SSF53098">
    <property type="entry name" value="Ribonuclease H-like"/>
    <property type="match status" value="1"/>
</dbReference>
<dbReference type="GO" id="GO:0005743">
    <property type="term" value="C:mitochondrial inner membrane"/>
    <property type="evidence" value="ECO:0007669"/>
    <property type="project" value="UniProtKB-SubCell"/>
</dbReference>
<evidence type="ECO:0000256" key="6">
    <source>
        <dbReference type="ARBA" id="ARBA00022792"/>
    </source>
</evidence>
<evidence type="ECO:0000313" key="14">
    <source>
        <dbReference type="Proteomes" id="UP000596902"/>
    </source>
</evidence>
<feature type="repeat" description="Solcar" evidence="10">
    <location>
        <begin position="98"/>
        <end position="187"/>
    </location>
</feature>
<dbReference type="GeneID" id="62198591"/>
<organism evidence="13 14">
    <name type="scientific">Alternaria burnsii</name>
    <dbReference type="NCBI Taxonomy" id="1187904"/>
    <lineage>
        <taxon>Eukaryota</taxon>
        <taxon>Fungi</taxon>
        <taxon>Dikarya</taxon>
        <taxon>Ascomycota</taxon>
        <taxon>Pezizomycotina</taxon>
        <taxon>Dothideomycetes</taxon>
        <taxon>Pleosporomycetidae</taxon>
        <taxon>Pleosporales</taxon>
        <taxon>Pleosporineae</taxon>
        <taxon>Pleosporaceae</taxon>
        <taxon>Alternaria</taxon>
        <taxon>Alternaria sect. Alternaria</taxon>
    </lineage>
</organism>
<dbReference type="InterPro" id="IPR023395">
    <property type="entry name" value="MCP_dom_sf"/>
</dbReference>
<feature type="repeat" description="Solcar" evidence="10">
    <location>
        <begin position="198"/>
        <end position="284"/>
    </location>
</feature>
<dbReference type="InterPro" id="IPR002562">
    <property type="entry name" value="3'-5'_exonuclease_dom"/>
</dbReference>
<protein>
    <submittedName>
        <fullName evidence="13">Tricarboxylate transport mitochondrial</fullName>
    </submittedName>
</protein>
<dbReference type="EMBL" id="JAAABM010000001">
    <property type="protein sequence ID" value="KAF7681390.1"/>
    <property type="molecule type" value="Genomic_DNA"/>
</dbReference>
<keyword evidence="8" id="KW-0496">Mitochondrion</keyword>
<dbReference type="GO" id="GO:0003676">
    <property type="term" value="F:nucleic acid binding"/>
    <property type="evidence" value="ECO:0007669"/>
    <property type="project" value="InterPro"/>
</dbReference>
<dbReference type="RefSeq" id="XP_038791269.1">
    <property type="nucleotide sequence ID" value="XM_038925413.1"/>
</dbReference>
<dbReference type="GO" id="GO:0071913">
    <property type="term" value="F:citrate secondary active transmembrane transporter activity"/>
    <property type="evidence" value="ECO:0007669"/>
    <property type="project" value="TreeGrafter"/>
</dbReference>
<evidence type="ECO:0000259" key="12">
    <source>
        <dbReference type="Pfam" id="PF01612"/>
    </source>
</evidence>
<dbReference type="Pfam" id="PF00153">
    <property type="entry name" value="Mito_carr"/>
    <property type="match status" value="3"/>
</dbReference>
<dbReference type="GO" id="GO:0008408">
    <property type="term" value="F:3'-5' exonuclease activity"/>
    <property type="evidence" value="ECO:0007669"/>
    <property type="project" value="InterPro"/>
</dbReference>
<comment type="subcellular location">
    <subcellularLocation>
        <location evidence="1">Mitochondrion inner membrane</location>
        <topology evidence="1">Multi-pass membrane protein</topology>
    </subcellularLocation>
</comment>
<dbReference type="InterPro" id="IPR011333">
    <property type="entry name" value="SKP1/BTB/POZ_sf"/>
</dbReference>
<feature type="region of interest" description="Disordered" evidence="11">
    <location>
        <begin position="923"/>
        <end position="970"/>
    </location>
</feature>
<feature type="repeat" description="Solcar" evidence="10">
    <location>
        <begin position="11"/>
        <end position="90"/>
    </location>
</feature>
<evidence type="ECO:0000256" key="11">
    <source>
        <dbReference type="SAM" id="MobiDB-lite"/>
    </source>
</evidence>